<dbReference type="Pfam" id="PF01039">
    <property type="entry name" value="Carboxyl_trans"/>
    <property type="match status" value="1"/>
</dbReference>
<evidence type="ECO:0000313" key="11">
    <source>
        <dbReference type="EMBL" id="KAG8231116.1"/>
    </source>
</evidence>
<dbReference type="GO" id="GO:0004485">
    <property type="term" value="F:methylcrotonoyl-CoA carboxylase activity"/>
    <property type="evidence" value="ECO:0007669"/>
    <property type="project" value="UniProtKB-EC"/>
</dbReference>
<dbReference type="UniPathway" id="UPA00363">
    <property type="reaction ID" value="UER00861"/>
</dbReference>
<comment type="similarity">
    <text evidence="1">Belongs to the AccD/PCCB family.</text>
</comment>
<dbReference type="PROSITE" id="PS50980">
    <property type="entry name" value="COA_CT_NTER"/>
    <property type="match status" value="1"/>
</dbReference>
<dbReference type="FunFam" id="3.90.226.10:FF:000004">
    <property type="entry name" value="Methylcrotonoyl-CoA carboxylase beta chain"/>
    <property type="match status" value="1"/>
</dbReference>
<dbReference type="InterPro" id="IPR045190">
    <property type="entry name" value="MCCB/AccD1-like"/>
</dbReference>
<reference evidence="11" key="2">
    <citation type="submission" date="2017-10" db="EMBL/GenBank/DDBJ databases">
        <title>Ladona fulva Genome sequencing and assembly.</title>
        <authorList>
            <person name="Murali S."/>
            <person name="Richards S."/>
            <person name="Bandaranaike D."/>
            <person name="Bellair M."/>
            <person name="Blankenburg K."/>
            <person name="Chao H."/>
            <person name="Dinh H."/>
            <person name="Doddapaneni H."/>
            <person name="Dugan-Rocha S."/>
            <person name="Elkadiri S."/>
            <person name="Gnanaolivu R."/>
            <person name="Hernandez B."/>
            <person name="Skinner E."/>
            <person name="Javaid M."/>
            <person name="Lee S."/>
            <person name="Li M."/>
            <person name="Ming W."/>
            <person name="Munidasa M."/>
            <person name="Muniz J."/>
            <person name="Nguyen L."/>
            <person name="Hughes D."/>
            <person name="Osuji N."/>
            <person name="Pu L.-L."/>
            <person name="Puazo M."/>
            <person name="Qu C."/>
            <person name="Quiroz J."/>
            <person name="Raj R."/>
            <person name="Weissenberger G."/>
            <person name="Xin Y."/>
            <person name="Zou X."/>
            <person name="Han Y."/>
            <person name="Worley K."/>
            <person name="Muzny D."/>
            <person name="Gibbs R."/>
        </authorList>
    </citation>
    <scope>NUCLEOTIDE SEQUENCE</scope>
    <source>
        <strain evidence="11">Sampled in the wild</strain>
    </source>
</reference>
<evidence type="ECO:0000256" key="2">
    <source>
        <dbReference type="ARBA" id="ARBA00025711"/>
    </source>
</evidence>
<comment type="pathway">
    <text evidence="2">Amino-acid degradation; L-leucine degradation; (S)-3-hydroxy-3-methylglutaryl-CoA from 3-isovaleryl-CoA: step 2/3.</text>
</comment>
<feature type="domain" description="CoA carboxyltransferase C-terminal" evidence="10">
    <location>
        <begin position="309"/>
        <end position="569"/>
    </location>
</feature>
<comment type="catalytic activity">
    <reaction evidence="7">
        <text>3-methylbut-2-enoyl-CoA + hydrogencarbonate + ATP = 3-methyl-(2E)-glutaconyl-CoA + ADP + phosphate + H(+)</text>
        <dbReference type="Rhea" id="RHEA:13589"/>
        <dbReference type="ChEBI" id="CHEBI:15378"/>
        <dbReference type="ChEBI" id="CHEBI:17544"/>
        <dbReference type="ChEBI" id="CHEBI:30616"/>
        <dbReference type="ChEBI" id="CHEBI:43474"/>
        <dbReference type="ChEBI" id="CHEBI:57344"/>
        <dbReference type="ChEBI" id="CHEBI:57346"/>
        <dbReference type="ChEBI" id="CHEBI:456216"/>
        <dbReference type="EC" id="6.4.1.4"/>
    </reaction>
</comment>
<dbReference type="PANTHER" id="PTHR22855:SF13">
    <property type="entry name" value="METHYLCROTONOYL-COA CARBOXYLASE BETA CHAIN, MITOCHONDRIAL"/>
    <property type="match status" value="1"/>
</dbReference>
<dbReference type="EMBL" id="KZ308534">
    <property type="protein sequence ID" value="KAG8231116.1"/>
    <property type="molecule type" value="Genomic_DNA"/>
</dbReference>
<proteinExistence type="inferred from homology"/>
<gene>
    <name evidence="11" type="ORF">J437_LFUL010442</name>
</gene>
<evidence type="ECO:0000256" key="1">
    <source>
        <dbReference type="ARBA" id="ARBA00006102"/>
    </source>
</evidence>
<evidence type="ECO:0000259" key="10">
    <source>
        <dbReference type="PROSITE" id="PS50989"/>
    </source>
</evidence>
<dbReference type="GO" id="GO:1905202">
    <property type="term" value="C:methylcrotonoyl-CoA carboxylase complex"/>
    <property type="evidence" value="ECO:0007669"/>
    <property type="project" value="TreeGrafter"/>
</dbReference>
<name>A0A8K0KBI4_LADFU</name>
<evidence type="ECO:0000256" key="5">
    <source>
        <dbReference type="ARBA" id="ARBA00031237"/>
    </source>
</evidence>
<evidence type="ECO:0000256" key="3">
    <source>
        <dbReference type="ARBA" id="ARBA00026116"/>
    </source>
</evidence>
<evidence type="ECO:0000313" key="12">
    <source>
        <dbReference type="Proteomes" id="UP000792457"/>
    </source>
</evidence>
<dbReference type="OrthoDB" id="439921at2759"/>
<dbReference type="PANTHER" id="PTHR22855">
    <property type="entry name" value="ACETYL, PROPIONYL, PYRUVATE, AND GLUTACONYL CARBOXYLASE-RELATED"/>
    <property type="match status" value="1"/>
</dbReference>
<dbReference type="InterPro" id="IPR034733">
    <property type="entry name" value="AcCoA_carboxyl_beta"/>
</dbReference>
<dbReference type="Proteomes" id="UP000792457">
    <property type="component" value="Unassembled WGS sequence"/>
</dbReference>
<reference evidence="11" key="1">
    <citation type="submission" date="2013-04" db="EMBL/GenBank/DDBJ databases">
        <authorList>
            <person name="Qu J."/>
            <person name="Murali S.C."/>
            <person name="Bandaranaike D."/>
            <person name="Bellair M."/>
            <person name="Blankenburg K."/>
            <person name="Chao H."/>
            <person name="Dinh H."/>
            <person name="Doddapaneni H."/>
            <person name="Downs B."/>
            <person name="Dugan-Rocha S."/>
            <person name="Elkadiri S."/>
            <person name="Gnanaolivu R.D."/>
            <person name="Hernandez B."/>
            <person name="Javaid M."/>
            <person name="Jayaseelan J.C."/>
            <person name="Lee S."/>
            <person name="Li M."/>
            <person name="Ming W."/>
            <person name="Munidasa M."/>
            <person name="Muniz J."/>
            <person name="Nguyen L."/>
            <person name="Ongeri F."/>
            <person name="Osuji N."/>
            <person name="Pu L.-L."/>
            <person name="Puazo M."/>
            <person name="Qu C."/>
            <person name="Quiroz J."/>
            <person name="Raj R."/>
            <person name="Weissenberger G."/>
            <person name="Xin Y."/>
            <person name="Zou X."/>
            <person name="Han Y."/>
            <person name="Richards S."/>
            <person name="Worley K."/>
            <person name="Muzny D."/>
            <person name="Gibbs R."/>
        </authorList>
    </citation>
    <scope>NUCLEOTIDE SEQUENCE</scope>
    <source>
        <strain evidence="11">Sampled in the wild</strain>
    </source>
</reference>
<keyword evidence="12" id="KW-1185">Reference proteome</keyword>
<evidence type="ECO:0000256" key="4">
    <source>
        <dbReference type="ARBA" id="ARBA00031109"/>
    </source>
</evidence>
<dbReference type="InterPro" id="IPR011763">
    <property type="entry name" value="COA_CT_C"/>
</dbReference>
<evidence type="ECO:0000256" key="8">
    <source>
        <dbReference type="ARBA" id="ARBA00069234"/>
    </source>
</evidence>
<dbReference type="SUPFAM" id="SSF52096">
    <property type="entry name" value="ClpP/crotonase"/>
    <property type="match status" value="2"/>
</dbReference>
<evidence type="ECO:0000256" key="6">
    <source>
        <dbReference type="ARBA" id="ARBA00031404"/>
    </source>
</evidence>
<dbReference type="AlphaFoldDB" id="A0A8K0KBI4"/>
<dbReference type="EC" id="6.4.1.4" evidence="3"/>
<protein>
    <recommendedName>
        <fullName evidence="8">Probable methylcrotonoyl-CoA carboxylase beta chain, mitochondrial</fullName>
        <ecNumber evidence="3">6.4.1.4</ecNumber>
    </recommendedName>
    <alternativeName>
        <fullName evidence="6">3-methylcrotonyl-CoA carboxylase 2</fullName>
    </alternativeName>
    <alternativeName>
        <fullName evidence="4">3-methylcrotonyl-CoA carboxylase non-biotin-containing subunit</fullName>
    </alternativeName>
    <alternativeName>
        <fullName evidence="5">3-methylcrotonyl-CoA:carbon dioxide ligase subunit beta</fullName>
    </alternativeName>
</protein>
<dbReference type="Gene3D" id="3.90.226.10">
    <property type="entry name" value="2-enoyl-CoA Hydratase, Chain A, domain 1"/>
    <property type="match status" value="2"/>
</dbReference>
<dbReference type="FunFam" id="3.90.226.10:FF:000007">
    <property type="entry name" value="Methylcrotonoyl-CoA carboxylase subunit beta"/>
    <property type="match status" value="1"/>
</dbReference>
<sequence length="577" mass="62567">MLDMFLRCLNHFSKPRIVIRTFNNNAAFTVGSQPDTQSEEYKENYLRMKELVTQLRGTVGEITKGGGEKAIQRHTSKGKLLVRERINRLLDPGSPFLEFSQLAGYQLYGKEDVPAGGIITGIGKVMGVDCLIVGNDATVKGGTYYPVTVKKHLRAQEIAQQNHLPCIYLVDSGGANLPRQADVFPDREHFGRIFFNQANMSGMGIPQIAVVLGSCTAGGAYVPAMADESIIVRRQGTIFLAGPPLVKAATGEEVSAEDLGGADLHCSISGVTDHYAVDDEHALYLTRRIVSNLNHGHAAPVIANKSSSSPEEPIYPADELYGIVGANVKKAFDIREVIARIVDGSKFDEFKARYAETIVTGFAKLYGHTVGIIGNNGVLFSESALKGAHFVELCCKRKIPLLFLQNITGFMVGRDAEAGGIAKNGAKMVTAVACAQVPKLTLIVGGSYGAGNYGMCGRAYGLQLCSLLKYSRPRFLYMWPNSRISVMGGEQAAGVLAQITSDQRKREGKPWTAEEEAALKNPIIKRFEEEGSPYYSSARLWDDGVIDPVDTRFILGASLSAALNAPIPDTNFGVFRM</sequence>
<evidence type="ECO:0000256" key="7">
    <source>
        <dbReference type="ARBA" id="ARBA00052347"/>
    </source>
</evidence>
<dbReference type="GO" id="GO:0006552">
    <property type="term" value="P:L-leucine catabolic process"/>
    <property type="evidence" value="ECO:0007669"/>
    <property type="project" value="UniProtKB-UniPathway"/>
</dbReference>
<evidence type="ECO:0000259" key="9">
    <source>
        <dbReference type="PROSITE" id="PS50980"/>
    </source>
</evidence>
<comment type="caution">
    <text evidence="11">The sequence shown here is derived from an EMBL/GenBank/DDBJ whole genome shotgun (WGS) entry which is preliminary data.</text>
</comment>
<dbReference type="InterPro" id="IPR011762">
    <property type="entry name" value="COA_CT_N"/>
</dbReference>
<feature type="domain" description="CoA carboxyltransferase N-terminal" evidence="9">
    <location>
        <begin position="48"/>
        <end position="305"/>
    </location>
</feature>
<accession>A0A8K0KBI4</accession>
<dbReference type="InterPro" id="IPR029045">
    <property type="entry name" value="ClpP/crotonase-like_dom_sf"/>
</dbReference>
<dbReference type="GO" id="GO:0005739">
    <property type="term" value="C:mitochondrion"/>
    <property type="evidence" value="ECO:0007669"/>
    <property type="project" value="TreeGrafter"/>
</dbReference>
<dbReference type="PROSITE" id="PS50989">
    <property type="entry name" value="COA_CT_CTER"/>
    <property type="match status" value="1"/>
</dbReference>
<organism evidence="11 12">
    <name type="scientific">Ladona fulva</name>
    <name type="common">Scarce chaser dragonfly</name>
    <name type="synonym">Libellula fulva</name>
    <dbReference type="NCBI Taxonomy" id="123851"/>
    <lineage>
        <taxon>Eukaryota</taxon>
        <taxon>Metazoa</taxon>
        <taxon>Ecdysozoa</taxon>
        <taxon>Arthropoda</taxon>
        <taxon>Hexapoda</taxon>
        <taxon>Insecta</taxon>
        <taxon>Pterygota</taxon>
        <taxon>Palaeoptera</taxon>
        <taxon>Odonata</taxon>
        <taxon>Epiprocta</taxon>
        <taxon>Anisoptera</taxon>
        <taxon>Libelluloidea</taxon>
        <taxon>Libellulidae</taxon>
        <taxon>Ladona</taxon>
    </lineage>
</organism>